<reference evidence="1 2" key="1">
    <citation type="submission" date="2018-06" db="EMBL/GenBank/DDBJ databases">
        <authorList>
            <consortium name="Pathogen Informatics"/>
            <person name="Doyle S."/>
        </authorList>
    </citation>
    <scope>NUCLEOTIDE SEQUENCE [LARGE SCALE GENOMIC DNA]</scope>
    <source>
        <strain evidence="1 2">NCTC12123</strain>
    </source>
</reference>
<accession>A0A376F5D5</accession>
<dbReference type="Proteomes" id="UP000255163">
    <property type="component" value="Unassembled WGS sequence"/>
</dbReference>
<dbReference type="EMBL" id="UFYI01000007">
    <property type="protein sequence ID" value="STD18025.1"/>
    <property type="molecule type" value="Genomic_DNA"/>
</dbReference>
<dbReference type="AlphaFoldDB" id="A0A376F5D5"/>
<gene>
    <name evidence="1" type="primary">ydiK_3</name>
    <name evidence="1" type="ORF">NCTC12123_00187</name>
</gene>
<evidence type="ECO:0000313" key="1">
    <source>
        <dbReference type="EMBL" id="STD18025.1"/>
    </source>
</evidence>
<name>A0A376F5D5_ENTAS</name>
<organism evidence="1 2">
    <name type="scientific">Enterobacter asburiae</name>
    <dbReference type="NCBI Taxonomy" id="61645"/>
    <lineage>
        <taxon>Bacteria</taxon>
        <taxon>Pseudomonadati</taxon>
        <taxon>Pseudomonadota</taxon>
        <taxon>Gammaproteobacteria</taxon>
        <taxon>Enterobacterales</taxon>
        <taxon>Enterobacteriaceae</taxon>
        <taxon>Enterobacter</taxon>
        <taxon>Enterobacter cloacae complex</taxon>
    </lineage>
</organism>
<sequence length="68" mass="7791">MLYLLFFLLKDGPYLVRQILDSLPLSDFAKQHLFAQIRRRVACHGKRYGGGGGGSGHPRRDCVCYCRY</sequence>
<evidence type="ECO:0000313" key="2">
    <source>
        <dbReference type="Proteomes" id="UP000255163"/>
    </source>
</evidence>
<proteinExistence type="predicted"/>
<protein>
    <submittedName>
        <fullName evidence="1">Protein YdiK</fullName>
    </submittedName>
</protein>